<dbReference type="PANTHER" id="PTHR43270">
    <property type="entry name" value="BETA-ALA-HIS DIPEPTIDASE"/>
    <property type="match status" value="1"/>
</dbReference>
<comment type="similarity">
    <text evidence="1">Belongs to the peptidase M20A family.</text>
</comment>
<evidence type="ECO:0000256" key="7">
    <source>
        <dbReference type="PIRSR" id="PIRSR037242-1"/>
    </source>
</evidence>
<keyword evidence="6" id="KW-0482">Metalloprotease</keyword>
<dbReference type="STRING" id="7897.ENSLACP00000019642"/>
<protein>
    <submittedName>
        <fullName evidence="12">Carnosine dipeptidase 1</fullName>
    </submittedName>
</protein>
<dbReference type="FunCoup" id="H3BCM1">
    <property type="interactions" value="102"/>
</dbReference>
<dbReference type="InterPro" id="IPR017153">
    <property type="entry name" value="CNDP/DUG1"/>
</dbReference>
<name>H3BCM1_LATCH</name>
<dbReference type="GO" id="GO:0005829">
    <property type="term" value="C:cytosol"/>
    <property type="evidence" value="ECO:0007669"/>
    <property type="project" value="TreeGrafter"/>
</dbReference>
<dbReference type="EMBL" id="AFYH01028303">
    <property type="status" value="NOT_ANNOTATED_CDS"/>
    <property type="molecule type" value="Genomic_DNA"/>
</dbReference>
<dbReference type="KEGG" id="lcm:102355447"/>
<evidence type="ECO:0000256" key="8">
    <source>
        <dbReference type="PIRSR" id="PIRSR037242-3"/>
    </source>
</evidence>
<dbReference type="MEROPS" id="M20.006"/>
<reference evidence="12" key="2">
    <citation type="submission" date="2025-08" db="UniProtKB">
        <authorList>
            <consortium name="Ensembl"/>
        </authorList>
    </citation>
    <scope>IDENTIFICATION</scope>
</reference>
<keyword evidence="10" id="KW-0732">Signal</keyword>
<dbReference type="HOGENOM" id="CLU_029469_3_1_1"/>
<evidence type="ECO:0000256" key="1">
    <source>
        <dbReference type="ARBA" id="ARBA00006247"/>
    </source>
</evidence>
<evidence type="ECO:0000256" key="9">
    <source>
        <dbReference type="PIRSR" id="PIRSR037242-4"/>
    </source>
</evidence>
<dbReference type="EMBL" id="AFYH01028304">
    <property type="status" value="NOT_ANNOTATED_CDS"/>
    <property type="molecule type" value="Genomic_DNA"/>
</dbReference>
<evidence type="ECO:0000256" key="5">
    <source>
        <dbReference type="ARBA" id="ARBA00022801"/>
    </source>
</evidence>
<dbReference type="EMBL" id="AFYH01028296">
    <property type="status" value="NOT_ANNOTATED_CDS"/>
    <property type="molecule type" value="Genomic_DNA"/>
</dbReference>
<dbReference type="EMBL" id="AFYH01028297">
    <property type="status" value="NOT_ANNOTATED_CDS"/>
    <property type="molecule type" value="Genomic_DNA"/>
</dbReference>
<feature type="signal peptide" evidence="10">
    <location>
        <begin position="1"/>
        <end position="17"/>
    </location>
</feature>
<evidence type="ECO:0000256" key="10">
    <source>
        <dbReference type="SAM" id="SignalP"/>
    </source>
</evidence>
<dbReference type="CDD" id="cd05676">
    <property type="entry name" value="M20_dipept_like_CNDP"/>
    <property type="match status" value="1"/>
</dbReference>
<keyword evidence="5" id="KW-0378">Hydrolase</keyword>
<dbReference type="OrthoDB" id="7832001at2759"/>
<feature type="domain" description="Peptidase M20 dimerisation" evidence="11">
    <location>
        <begin position="235"/>
        <end position="381"/>
    </location>
</feature>
<dbReference type="GO" id="GO:0006508">
    <property type="term" value="P:proteolysis"/>
    <property type="evidence" value="ECO:0007669"/>
    <property type="project" value="UniProtKB-KW"/>
</dbReference>
<evidence type="ECO:0000256" key="4">
    <source>
        <dbReference type="ARBA" id="ARBA00022723"/>
    </source>
</evidence>
<keyword evidence="8" id="KW-0464">Manganese</keyword>
<dbReference type="Pfam" id="PF07687">
    <property type="entry name" value="M20_dimer"/>
    <property type="match status" value="1"/>
</dbReference>
<keyword evidence="2" id="KW-0597">Phosphoprotein</keyword>
<evidence type="ECO:0000313" key="12">
    <source>
        <dbReference type="Ensembl" id="ENSLACP00000019642.1"/>
    </source>
</evidence>
<dbReference type="Gene3D" id="3.30.70.360">
    <property type="match status" value="1"/>
</dbReference>
<dbReference type="EMBL" id="AFYH01028299">
    <property type="status" value="NOT_ANNOTATED_CDS"/>
    <property type="molecule type" value="Genomic_DNA"/>
</dbReference>
<feature type="binding site" evidence="8">
    <location>
        <position position="185"/>
    </location>
    <ligand>
        <name>Mn(2+)</name>
        <dbReference type="ChEBI" id="CHEBI:29035"/>
        <label>1</label>
    </ligand>
</feature>
<dbReference type="RefSeq" id="XP_005990781.1">
    <property type="nucleotide sequence ID" value="XM_005990719.2"/>
</dbReference>
<feature type="binding site" evidence="8">
    <location>
        <position position="150"/>
    </location>
    <ligand>
        <name>Mn(2+)</name>
        <dbReference type="ChEBI" id="CHEBI:29035"/>
        <label>2</label>
    </ligand>
</feature>
<dbReference type="AlphaFoldDB" id="H3BCM1"/>
<dbReference type="InterPro" id="IPR051458">
    <property type="entry name" value="Cyt/Met_Dipeptidase"/>
</dbReference>
<dbReference type="OMA" id="LVYGHHD"/>
<dbReference type="GeneID" id="102355447"/>
<comment type="cofactor">
    <cofactor evidence="8">
        <name>Mn(2+)</name>
        <dbReference type="ChEBI" id="CHEBI:29035"/>
    </cofactor>
    <text evidence="8">Binds 2 manganese ions per subunit.</text>
</comment>
<proteinExistence type="inferred from homology"/>
<keyword evidence="4 8" id="KW-0479">Metal-binding</keyword>
<dbReference type="FunFam" id="3.30.70.360:FF:000008">
    <property type="entry name" value="Cytosolic non-specific dipeptidase"/>
    <property type="match status" value="1"/>
</dbReference>
<feature type="active site" evidence="7">
    <location>
        <position position="119"/>
    </location>
</feature>
<dbReference type="Bgee" id="ENSLACG00000017272">
    <property type="expression patterns" value="Expressed in chordate pharynx and 6 other cell types or tissues"/>
</dbReference>
<dbReference type="EMBL" id="AFYH01028300">
    <property type="status" value="NOT_ANNOTATED_CDS"/>
    <property type="molecule type" value="Genomic_DNA"/>
</dbReference>
<dbReference type="eggNOG" id="KOG2276">
    <property type="taxonomic scope" value="Eukaryota"/>
</dbReference>
<dbReference type="EMBL" id="AFYH01028298">
    <property type="status" value="NOT_ANNOTATED_CDS"/>
    <property type="molecule type" value="Genomic_DNA"/>
</dbReference>
<dbReference type="GO" id="GO:0046872">
    <property type="term" value="F:metal ion binding"/>
    <property type="evidence" value="ECO:0007669"/>
    <property type="project" value="UniProtKB-KW"/>
</dbReference>
<evidence type="ECO:0000256" key="6">
    <source>
        <dbReference type="ARBA" id="ARBA00023049"/>
    </source>
</evidence>
<reference evidence="12" key="3">
    <citation type="submission" date="2025-09" db="UniProtKB">
        <authorList>
            <consortium name="Ensembl"/>
        </authorList>
    </citation>
    <scope>IDENTIFICATION</scope>
</reference>
<dbReference type="PIRSF" id="PIRSF037242">
    <property type="entry name" value="CNDP_dipeptidase"/>
    <property type="match status" value="1"/>
</dbReference>
<evidence type="ECO:0000256" key="2">
    <source>
        <dbReference type="ARBA" id="ARBA00022553"/>
    </source>
</evidence>
<feature type="binding site" evidence="8">
    <location>
        <position position="213"/>
    </location>
    <ligand>
        <name>Mn(2+)</name>
        <dbReference type="ChEBI" id="CHEBI:29035"/>
        <label>2</label>
    </ligand>
</feature>
<gene>
    <name evidence="12" type="primary">LOC102355447</name>
</gene>
<dbReference type="PANTHER" id="PTHR43270:SF1">
    <property type="entry name" value="BETA-ALA-HIS DIPEPTIDASE"/>
    <property type="match status" value="1"/>
</dbReference>
<dbReference type="Proteomes" id="UP000008672">
    <property type="component" value="Unassembled WGS sequence"/>
</dbReference>
<dbReference type="InterPro" id="IPR011650">
    <property type="entry name" value="Peptidase_M20_dimer"/>
</dbReference>
<accession>H3BCM1</accession>
<evidence type="ECO:0000313" key="13">
    <source>
        <dbReference type="Proteomes" id="UP000008672"/>
    </source>
</evidence>
<dbReference type="GO" id="GO:0070573">
    <property type="term" value="F:metallodipeptidase activity"/>
    <property type="evidence" value="ECO:0007669"/>
    <property type="project" value="InterPro"/>
</dbReference>
<feature type="binding site" evidence="8">
    <location>
        <position position="462"/>
    </location>
    <ligand>
        <name>Mn(2+)</name>
        <dbReference type="ChEBI" id="CHEBI:29035"/>
        <label>1</label>
    </ligand>
</feature>
<dbReference type="Pfam" id="PF01546">
    <property type="entry name" value="Peptidase_M20"/>
    <property type="match status" value="1"/>
</dbReference>
<dbReference type="Ensembl" id="ENSLACT00000019780.1">
    <property type="protein sequence ID" value="ENSLACP00000019642.1"/>
    <property type="gene ID" value="ENSLACG00000017272.1"/>
</dbReference>
<keyword evidence="3" id="KW-0645">Protease</keyword>
<dbReference type="SUPFAM" id="SSF53187">
    <property type="entry name" value="Zn-dependent exopeptidases"/>
    <property type="match status" value="1"/>
</dbReference>
<sequence length="490" mass="54149">MIQLALVSFLLLFGTEAVPSHLNQVLKHIEDHQDEYVQVLKEWIAVQSDSNDVLKRDDLLRMMEITASKITDVGGTAELVNVGDQKLPNGETIPLPPVVLGEVGKDPLKPTVCIYGHVDVQPAKKEDGWDTDPYVLTEINGNLYGRGASDNKAPVLAWINAVSAFQALEIDIPVNVKFFIEGMEETGSPALDELIQNRNDTFFTSIDYIVISDCSWLSKKPALTYGTRGNCYFFAEVECAKQDLHSGVFGGSVHEAMSDLIALLDSLSDSSGKILVPGISDAVAPLTDEEEKLYEGIEFNLEHFKNEVGTTGLRHNSVEGTLLHRWRYPSLSIHGIEGAFSEPGTKTVIPAKVIGKFSIRQVPNMDPQVVKKQVTEYLQTVFTARNTPNKLKVTMVIGVKPWLANVNNSHYIAGRRAVERVFGVKPDMIREGGTIPIARILQEVLQKSIMMLPIGGADDGIHSQNEKISRYNFIEGTKLFAAYFQEIAQL</sequence>
<dbReference type="InterPro" id="IPR002933">
    <property type="entry name" value="Peptidase_M20"/>
</dbReference>
<feature type="chain" id="PRO_5003581234" evidence="10">
    <location>
        <begin position="18"/>
        <end position="490"/>
    </location>
</feature>
<keyword evidence="13" id="KW-1185">Reference proteome</keyword>
<feature type="binding site" evidence="8">
    <location>
        <position position="117"/>
    </location>
    <ligand>
        <name>Mn(2+)</name>
        <dbReference type="ChEBI" id="CHEBI:29035"/>
        <label>2</label>
    </ligand>
</feature>
<dbReference type="GeneTree" id="ENSGT00940000165015"/>
<feature type="site" description="Important for catalytic activity" evidence="9">
    <location>
        <position position="245"/>
    </location>
</feature>
<dbReference type="EMBL" id="AFYH01028302">
    <property type="status" value="NOT_ANNOTATED_CDS"/>
    <property type="molecule type" value="Genomic_DNA"/>
</dbReference>
<feature type="active site" description="Proton acceptor" evidence="7">
    <location>
        <position position="184"/>
    </location>
</feature>
<reference evidence="13" key="1">
    <citation type="submission" date="2011-08" db="EMBL/GenBank/DDBJ databases">
        <title>The draft genome of Latimeria chalumnae.</title>
        <authorList>
            <person name="Di Palma F."/>
            <person name="Alfoldi J."/>
            <person name="Johnson J."/>
            <person name="Berlin A."/>
            <person name="Gnerre S."/>
            <person name="Jaffe D."/>
            <person name="MacCallum I."/>
            <person name="Young S."/>
            <person name="Walker B.J."/>
            <person name="Lander E."/>
            <person name="Lindblad-Toh K."/>
        </authorList>
    </citation>
    <scope>NUCLEOTIDE SEQUENCE [LARGE SCALE GENOMIC DNA]</scope>
    <source>
        <strain evidence="13">Wild caught</strain>
    </source>
</reference>
<dbReference type="InParanoid" id="H3BCM1"/>
<dbReference type="Gene3D" id="3.40.630.10">
    <property type="entry name" value="Zn peptidases"/>
    <property type="match status" value="1"/>
</dbReference>
<evidence type="ECO:0000259" key="11">
    <source>
        <dbReference type="Pfam" id="PF07687"/>
    </source>
</evidence>
<dbReference type="EMBL" id="AFYH01028301">
    <property type="status" value="NOT_ANNOTATED_CDS"/>
    <property type="molecule type" value="Genomic_DNA"/>
</dbReference>
<feature type="binding site" evidence="8">
    <location>
        <position position="150"/>
    </location>
    <ligand>
        <name>Mn(2+)</name>
        <dbReference type="ChEBI" id="CHEBI:29035"/>
        <label>1</label>
    </ligand>
</feature>
<evidence type="ECO:0000256" key="3">
    <source>
        <dbReference type="ARBA" id="ARBA00022670"/>
    </source>
</evidence>
<organism evidence="12 13">
    <name type="scientific">Latimeria chalumnae</name>
    <name type="common">Coelacanth</name>
    <dbReference type="NCBI Taxonomy" id="7897"/>
    <lineage>
        <taxon>Eukaryota</taxon>
        <taxon>Metazoa</taxon>
        <taxon>Chordata</taxon>
        <taxon>Craniata</taxon>
        <taxon>Vertebrata</taxon>
        <taxon>Euteleostomi</taxon>
        <taxon>Coelacanthiformes</taxon>
        <taxon>Coelacanthidae</taxon>
        <taxon>Latimeria</taxon>
    </lineage>
</organism>